<proteinExistence type="predicted"/>
<feature type="region of interest" description="Disordered" evidence="1">
    <location>
        <begin position="1"/>
        <end position="104"/>
    </location>
</feature>
<organism evidence="2 3">
    <name type="scientific">Didymella rabiei</name>
    <name type="common">Chickpea ascochyta blight fungus</name>
    <name type="synonym">Mycosphaerella rabiei</name>
    <dbReference type="NCBI Taxonomy" id="5454"/>
    <lineage>
        <taxon>Eukaryota</taxon>
        <taxon>Fungi</taxon>
        <taxon>Dikarya</taxon>
        <taxon>Ascomycota</taxon>
        <taxon>Pezizomycotina</taxon>
        <taxon>Dothideomycetes</taxon>
        <taxon>Pleosporomycetidae</taxon>
        <taxon>Pleosporales</taxon>
        <taxon>Pleosporineae</taxon>
        <taxon>Didymellaceae</taxon>
        <taxon>Ascochyta</taxon>
    </lineage>
</organism>
<name>A0A163M347_DIDRA</name>
<dbReference type="PANTHER" id="PTHR38116">
    <property type="entry name" value="CHROMOSOME 7, WHOLE GENOME SHOTGUN SEQUENCE"/>
    <property type="match status" value="1"/>
</dbReference>
<dbReference type="AlphaFoldDB" id="A0A163M347"/>
<protein>
    <submittedName>
        <fullName evidence="2">Uncharacterized protein</fullName>
    </submittedName>
</protein>
<dbReference type="PANTHER" id="PTHR38116:SF1">
    <property type="entry name" value="BZIP DOMAIN-CONTAINING PROTEIN"/>
    <property type="match status" value="1"/>
</dbReference>
<accession>A0A163M347</accession>
<evidence type="ECO:0000313" key="3">
    <source>
        <dbReference type="Proteomes" id="UP000076837"/>
    </source>
</evidence>
<reference evidence="2 3" key="1">
    <citation type="journal article" date="2016" name="Sci. Rep.">
        <title>Draft genome sequencing and secretome analysis of fungal phytopathogen Ascochyta rabiei provides insight into the necrotrophic effector repertoire.</title>
        <authorList>
            <person name="Verma S."/>
            <person name="Gazara R.K."/>
            <person name="Nizam S."/>
            <person name="Parween S."/>
            <person name="Chattopadhyay D."/>
            <person name="Verma P.K."/>
        </authorList>
    </citation>
    <scope>NUCLEOTIDE SEQUENCE [LARGE SCALE GENOMIC DNA]</scope>
    <source>
        <strain evidence="2 3">ArDII</strain>
    </source>
</reference>
<gene>
    <name evidence="2" type="ORF">ST47_g489</name>
</gene>
<dbReference type="InterPro" id="IPR021833">
    <property type="entry name" value="DUF3425"/>
</dbReference>
<keyword evidence="3" id="KW-1185">Reference proteome</keyword>
<dbReference type="EMBL" id="JYNV01000020">
    <property type="protein sequence ID" value="KZM28357.1"/>
    <property type="molecule type" value="Genomic_DNA"/>
</dbReference>
<dbReference type="Proteomes" id="UP000076837">
    <property type="component" value="Unassembled WGS sequence"/>
</dbReference>
<evidence type="ECO:0000256" key="1">
    <source>
        <dbReference type="SAM" id="MobiDB-lite"/>
    </source>
</evidence>
<feature type="compositionally biased region" description="Polar residues" evidence="1">
    <location>
        <begin position="1"/>
        <end position="11"/>
    </location>
</feature>
<evidence type="ECO:0000313" key="2">
    <source>
        <dbReference type="EMBL" id="KZM28357.1"/>
    </source>
</evidence>
<feature type="compositionally biased region" description="Basic and acidic residues" evidence="1">
    <location>
        <begin position="27"/>
        <end position="36"/>
    </location>
</feature>
<sequence length="334" mass="38013">MSANYVSTLSNEDPAEPIELGWSSERPPLRDSREDWTGITNPSERRKLQNRLNQRARRERARKRTSREATAIAGLSSSQDHTRSSGSGIPGSTAASPSRQEPDSVITVDVKRLQSKRCIASMPQVQALMSRFADHAYASYMQGAPAVAHLPLLVRYNVSTALATNAGLLGVTEEFYRWEGISPMNKQGPLLGLTFHNQFKNWPATLQPTQLQLSMEHHPWVDCFPWPRLRDNLLKAFEHPDLCDEDELCHDLCNYEDAERYPMLLIWGSPWNSRSWELSEEFLKKWAWLLSGCGEMIVATNHWRVKRGETMITPQQFADWIRLSLPIRLSPSGT</sequence>
<comment type="caution">
    <text evidence="2">The sequence shown here is derived from an EMBL/GenBank/DDBJ whole genome shotgun (WGS) entry which is preliminary data.</text>
</comment>
<feature type="compositionally biased region" description="Polar residues" evidence="1">
    <location>
        <begin position="75"/>
        <end position="87"/>
    </location>
</feature>
<feature type="compositionally biased region" description="Basic residues" evidence="1">
    <location>
        <begin position="54"/>
        <end position="65"/>
    </location>
</feature>
<dbReference type="Pfam" id="PF11905">
    <property type="entry name" value="DUF3425"/>
    <property type="match status" value="1"/>
</dbReference>